<keyword evidence="2" id="KW-0472">Membrane</keyword>
<evidence type="ECO:0000256" key="2">
    <source>
        <dbReference type="SAM" id="Phobius"/>
    </source>
</evidence>
<feature type="transmembrane region" description="Helical" evidence="2">
    <location>
        <begin position="374"/>
        <end position="396"/>
    </location>
</feature>
<sequence length="457" mass="49962">MTAERKTRLASFLASMMALAVGLAVFMAVSFKVEILQRLDLALFGWLSGHPGEVAGTGSADDPRMIERFEVAAEVAPLQALFLDDEEDGFFEQVPPPPADVMVLMARLQERGVKAMGVGYPLQWDDPDTLAVEAMRRVMDRMDGLVLGYRLKDSTAPAPVAAPFQRASLAYSEVIGDGTKLPVVNGIRGVAPEMGGDRSLAGFTGIETEEPDAEREYLLARWSDRVVFALPLAVEVARRGLSFDEVHVHMGRFIRLGTDGPRIPIDFRGRLDLPEVAPEREALKATAVIADTLPEDFAREGATLILTDERLLGGKADREWAERLGRVDAAIRGAPVRTESHQMKVVDRRILVGILSLLALAIGATMSRHVVKRSVVVALCWTVGLAVVLAVLIHFAQIGPMPLVWLSMPIGAVVASVWLAARERVEVVDSSQQASMATKVAKPDESKRPKKRRKKRR</sequence>
<keyword evidence="4" id="KW-1185">Reference proteome</keyword>
<gene>
    <name evidence="3" type="ORF">JIN81_07420</name>
</gene>
<proteinExistence type="predicted"/>
<feature type="transmembrane region" description="Helical" evidence="2">
    <location>
        <begin position="350"/>
        <end position="367"/>
    </location>
</feature>
<evidence type="ECO:0000256" key="1">
    <source>
        <dbReference type="SAM" id="MobiDB-lite"/>
    </source>
</evidence>
<organism evidence="3 4">
    <name type="scientific">Haloferula rosea</name>
    <dbReference type="NCBI Taxonomy" id="490093"/>
    <lineage>
        <taxon>Bacteria</taxon>
        <taxon>Pseudomonadati</taxon>
        <taxon>Verrucomicrobiota</taxon>
        <taxon>Verrucomicrobiia</taxon>
        <taxon>Verrucomicrobiales</taxon>
        <taxon>Verrucomicrobiaceae</taxon>
        <taxon>Haloferula</taxon>
    </lineage>
</organism>
<accession>A0A934RBR6</accession>
<feature type="transmembrane region" description="Helical" evidence="2">
    <location>
        <begin position="12"/>
        <end position="31"/>
    </location>
</feature>
<feature type="region of interest" description="Disordered" evidence="1">
    <location>
        <begin position="429"/>
        <end position="457"/>
    </location>
</feature>
<feature type="transmembrane region" description="Helical" evidence="2">
    <location>
        <begin position="402"/>
        <end position="421"/>
    </location>
</feature>
<evidence type="ECO:0000313" key="3">
    <source>
        <dbReference type="EMBL" id="MBK1826843.1"/>
    </source>
</evidence>
<feature type="compositionally biased region" description="Basic residues" evidence="1">
    <location>
        <begin position="448"/>
        <end position="457"/>
    </location>
</feature>
<dbReference type="EMBL" id="JAENII010000004">
    <property type="protein sequence ID" value="MBK1826843.1"/>
    <property type="molecule type" value="Genomic_DNA"/>
</dbReference>
<evidence type="ECO:0008006" key="5">
    <source>
        <dbReference type="Google" id="ProtNLM"/>
    </source>
</evidence>
<name>A0A934RBR6_9BACT</name>
<comment type="caution">
    <text evidence="3">The sequence shown here is derived from an EMBL/GenBank/DDBJ whole genome shotgun (WGS) entry which is preliminary data.</text>
</comment>
<keyword evidence="2" id="KW-1133">Transmembrane helix</keyword>
<reference evidence="3" key="1">
    <citation type="submission" date="2021-01" db="EMBL/GenBank/DDBJ databases">
        <title>Modified the classification status of verrucomicrobia.</title>
        <authorList>
            <person name="Feng X."/>
        </authorList>
    </citation>
    <scope>NUCLEOTIDE SEQUENCE</scope>
    <source>
        <strain evidence="3">KCTC 22201</strain>
    </source>
</reference>
<evidence type="ECO:0000313" key="4">
    <source>
        <dbReference type="Proteomes" id="UP000658278"/>
    </source>
</evidence>
<dbReference type="RefSeq" id="WP_200278177.1">
    <property type="nucleotide sequence ID" value="NZ_JAENII010000004.1"/>
</dbReference>
<protein>
    <recommendedName>
        <fullName evidence="5">CHASE2 domain-containing protein</fullName>
    </recommendedName>
</protein>
<keyword evidence="2" id="KW-0812">Transmembrane</keyword>
<dbReference type="AlphaFoldDB" id="A0A934RBR6"/>
<dbReference type="Proteomes" id="UP000658278">
    <property type="component" value="Unassembled WGS sequence"/>
</dbReference>